<proteinExistence type="predicted"/>
<comment type="caution">
    <text evidence="1">The sequence shown here is derived from an EMBL/GenBank/DDBJ whole genome shotgun (WGS) entry which is preliminary data.</text>
</comment>
<gene>
    <name evidence="1" type="ORF">DGG96_14455</name>
</gene>
<reference evidence="1 2" key="1">
    <citation type="submission" date="2018-05" db="EMBL/GenBank/DDBJ databases">
        <title>Legionella qingyii sp.nov., whole genome shotgun sequence.</title>
        <authorList>
            <person name="Wu H."/>
            <person name="Zhu Q."/>
            <person name="Hu C."/>
        </authorList>
    </citation>
    <scope>NUCLEOTIDE SEQUENCE [LARGE SCALE GENOMIC DNA]</scope>
    <source>
        <strain evidence="1 2">HEB18</strain>
    </source>
</reference>
<dbReference type="PROSITE" id="PS51257">
    <property type="entry name" value="PROKAR_LIPOPROTEIN"/>
    <property type="match status" value="1"/>
</dbReference>
<dbReference type="AlphaFoldDB" id="A0A317U3L1"/>
<organism evidence="1 2">
    <name type="scientific">Legionella qingyii</name>
    <dbReference type="NCBI Taxonomy" id="2184757"/>
    <lineage>
        <taxon>Bacteria</taxon>
        <taxon>Pseudomonadati</taxon>
        <taxon>Pseudomonadota</taxon>
        <taxon>Gammaproteobacteria</taxon>
        <taxon>Legionellales</taxon>
        <taxon>Legionellaceae</taxon>
        <taxon>Legionella</taxon>
    </lineage>
</organism>
<accession>A0A317U3L1</accession>
<dbReference type="Proteomes" id="UP000247152">
    <property type="component" value="Unassembled WGS sequence"/>
</dbReference>
<evidence type="ECO:0000313" key="2">
    <source>
        <dbReference type="Proteomes" id="UP000247152"/>
    </source>
</evidence>
<sequence>MNVFRLGIAKAQIRGQILNPLLSTLSLCNGLILSCKENFAGFDFLMSDFLKATTGKTIIAPVIRKKGLD</sequence>
<protein>
    <submittedName>
        <fullName evidence="1">Uncharacterized protein</fullName>
    </submittedName>
</protein>
<evidence type="ECO:0000313" key="1">
    <source>
        <dbReference type="EMBL" id="PWY54930.1"/>
    </source>
</evidence>
<dbReference type="EMBL" id="QHJG01000024">
    <property type="protein sequence ID" value="PWY54930.1"/>
    <property type="molecule type" value="Genomic_DNA"/>
</dbReference>
<name>A0A317U3L1_9GAMM</name>